<dbReference type="Pfam" id="PF04966">
    <property type="entry name" value="OprB"/>
    <property type="match status" value="1"/>
</dbReference>
<dbReference type="RefSeq" id="WP_413272898.1">
    <property type="nucleotide sequence ID" value="NZ_JBHFNQ010000183.1"/>
</dbReference>
<protein>
    <submittedName>
        <fullName evidence="5">Iron uptake porin</fullName>
    </submittedName>
</protein>
<sequence length="649" mass="69457">MNYYLQIVSKIAFPILLLSVFPLKSLAVSTNPENQLTQKTLTEINSSEEHLKKGFVQAQSLPEKIDSNSEPNQEATSNDRPESADSDNDPLSQVTSVSQLSDVQPTDWAFQALQSLVERYGCIEGYPDRTFRGNRAMTRYEFAAGLNACLNRISELLAAMPNAVNQGDLEQIRRLQEQFAAELATLRGRVDALEARTTTLERQQFSTTTKLSGEAIFSLSTAYGAYRGGNGRFINNTNPVNGTIPRPGRDPEVVLNDRVRLNLLTSFTGKDLLITGLQAYNFGGGPSAAFPGFNTGGSLAGTLGYGDVIFGNSSNARLSYEAQFPTVNPQNLAVTGGNNSVNLYKLLYIFPVASKLTLFAGTKAEVSDAFPSILPFAGEGQGSISRFSNLPASHRVSGGTSQTGLASAAGFIWNISNAFDLRALYGSVQANFPENQGFPGTPLGAGIFNGSYVAATQLTIKPTKAIDIGLNYAHSYHQINLLGTGLASADIGAILFAPNATEINRARGSALVAIANQPIKMDTLGASAAFRLTPSVTLAGSFTYIFSDLVRVNASTNFISWLVGLHVKDVFTKGGSAGLIFGQPLSRTSTGGRAVSPEDATPYQVEGYINFKATNNISVTPGVFVIFNPEGFSNNRTTIVPVVRTTFTF</sequence>
<dbReference type="InterPro" id="IPR001119">
    <property type="entry name" value="SLH_dom"/>
</dbReference>
<evidence type="ECO:0000256" key="2">
    <source>
        <dbReference type="SAM" id="Coils"/>
    </source>
</evidence>
<dbReference type="PANTHER" id="PTHR43308">
    <property type="entry name" value="OUTER MEMBRANE PROTEIN ALPHA-RELATED"/>
    <property type="match status" value="1"/>
</dbReference>
<name>A0ABV4XAP6_9CYAN</name>
<dbReference type="InterPro" id="IPR007049">
    <property type="entry name" value="Carb-sel_porin_OprB"/>
</dbReference>
<evidence type="ECO:0000256" key="1">
    <source>
        <dbReference type="RuleBase" id="RU363072"/>
    </source>
</evidence>
<comment type="caution">
    <text evidence="5">The sequence shown here is derived from an EMBL/GenBank/DDBJ whole genome shotgun (WGS) entry which is preliminary data.</text>
</comment>
<comment type="similarity">
    <text evidence="1">Belongs to the OprB family.</text>
</comment>
<feature type="region of interest" description="Disordered" evidence="3">
    <location>
        <begin position="61"/>
        <end position="99"/>
    </location>
</feature>
<dbReference type="EMBL" id="JBHFNQ010000183">
    <property type="protein sequence ID" value="MFB2879865.1"/>
    <property type="molecule type" value="Genomic_DNA"/>
</dbReference>
<feature type="compositionally biased region" description="Polar residues" evidence="3">
    <location>
        <begin position="89"/>
        <end position="99"/>
    </location>
</feature>
<feature type="domain" description="SLH" evidence="4">
    <location>
        <begin position="96"/>
        <end position="160"/>
    </location>
</feature>
<reference evidence="5 6" key="1">
    <citation type="submission" date="2024-09" db="EMBL/GenBank/DDBJ databases">
        <title>Floridaenema gen nov. (Aerosakkonemataceae, Aerosakkonematales ord. nov., Cyanobacteria) from benthic tropical and subtropical fresh waters, with the description of four new species.</title>
        <authorList>
            <person name="Moretto J.A."/>
            <person name="Berthold D.E."/>
            <person name="Lefler F.W."/>
            <person name="Huang I.-S."/>
            <person name="Laughinghouse H. IV."/>
        </authorList>
    </citation>
    <scope>NUCLEOTIDE SEQUENCE [LARGE SCALE GENOMIC DNA]</scope>
    <source>
        <strain evidence="5 6">BLCC-F46</strain>
    </source>
</reference>
<dbReference type="Pfam" id="PF00395">
    <property type="entry name" value="SLH"/>
    <property type="match status" value="1"/>
</dbReference>
<organism evidence="5 6">
    <name type="scientific">Floridaenema aerugineum BLCC-F46</name>
    <dbReference type="NCBI Taxonomy" id="3153654"/>
    <lineage>
        <taxon>Bacteria</taxon>
        <taxon>Bacillati</taxon>
        <taxon>Cyanobacteriota</taxon>
        <taxon>Cyanophyceae</taxon>
        <taxon>Oscillatoriophycideae</taxon>
        <taxon>Aerosakkonematales</taxon>
        <taxon>Aerosakkonemataceae</taxon>
        <taxon>Floridanema</taxon>
        <taxon>Floridanema aerugineum</taxon>
    </lineage>
</organism>
<dbReference type="InterPro" id="IPR047684">
    <property type="entry name" value="Por_som-like"/>
</dbReference>
<dbReference type="PROSITE" id="PS51272">
    <property type="entry name" value="SLH"/>
    <property type="match status" value="1"/>
</dbReference>
<evidence type="ECO:0000256" key="3">
    <source>
        <dbReference type="SAM" id="MobiDB-lite"/>
    </source>
</evidence>
<evidence type="ECO:0000313" key="5">
    <source>
        <dbReference type="EMBL" id="MFB2879865.1"/>
    </source>
</evidence>
<dbReference type="NCBIfam" id="NF033921">
    <property type="entry name" value="por_somb"/>
    <property type="match status" value="1"/>
</dbReference>
<dbReference type="PANTHER" id="PTHR43308:SF1">
    <property type="entry name" value="OUTER MEMBRANE PROTEIN ALPHA"/>
    <property type="match status" value="1"/>
</dbReference>
<evidence type="ECO:0000313" key="6">
    <source>
        <dbReference type="Proteomes" id="UP001576774"/>
    </source>
</evidence>
<accession>A0ABV4XAP6</accession>
<dbReference type="InterPro" id="IPR051465">
    <property type="entry name" value="Cell_Envelope_Struct_Comp"/>
</dbReference>
<evidence type="ECO:0000259" key="4">
    <source>
        <dbReference type="PROSITE" id="PS51272"/>
    </source>
</evidence>
<dbReference type="Proteomes" id="UP001576774">
    <property type="component" value="Unassembled WGS sequence"/>
</dbReference>
<feature type="coiled-coil region" evidence="2">
    <location>
        <begin position="176"/>
        <end position="203"/>
    </location>
</feature>
<keyword evidence="2" id="KW-0175">Coiled coil</keyword>
<keyword evidence="6" id="KW-1185">Reference proteome</keyword>
<proteinExistence type="inferred from homology"/>
<gene>
    <name evidence="5" type="ORF">ACE1CC_23675</name>
</gene>